<feature type="region of interest" description="Disordered" evidence="1">
    <location>
        <begin position="164"/>
        <end position="192"/>
    </location>
</feature>
<accession>A0A9W9XC97</accession>
<keyword evidence="3" id="KW-1185">Reference proteome</keyword>
<dbReference type="EMBL" id="JAPWDQ010000004">
    <property type="protein sequence ID" value="KAJ5488644.1"/>
    <property type="molecule type" value="Genomic_DNA"/>
</dbReference>
<evidence type="ECO:0000313" key="3">
    <source>
        <dbReference type="Proteomes" id="UP001148312"/>
    </source>
</evidence>
<sequence>MPKRKSSSKHDDGLRAAQVLDTVHDELKKIRAAHERLTFGFPHTIRTLGVINGRELNELAIIADRVAQSADDLREKLEANDPAKKYYEARKKLWDVRQASLQVALTYRQQASAFSEGLDAMRQLIWGSLSMVTDLLNDASLKPLEELQQQSVRTVKRKYCNPQDVSAKDIESTKNEHVQPSVESETPEVTPPAFVQSDPYDYMDINADLGDDPLLAEYKAIVERDKVLEL</sequence>
<organism evidence="2 3">
    <name type="scientific">Penicillium diatomitis</name>
    <dbReference type="NCBI Taxonomy" id="2819901"/>
    <lineage>
        <taxon>Eukaryota</taxon>
        <taxon>Fungi</taxon>
        <taxon>Dikarya</taxon>
        <taxon>Ascomycota</taxon>
        <taxon>Pezizomycotina</taxon>
        <taxon>Eurotiomycetes</taxon>
        <taxon>Eurotiomycetidae</taxon>
        <taxon>Eurotiales</taxon>
        <taxon>Aspergillaceae</taxon>
        <taxon>Penicillium</taxon>
    </lineage>
</organism>
<gene>
    <name evidence="2" type="ORF">N7539_003534</name>
</gene>
<feature type="compositionally biased region" description="Basic and acidic residues" evidence="1">
    <location>
        <begin position="166"/>
        <end position="177"/>
    </location>
</feature>
<dbReference type="Proteomes" id="UP001148312">
    <property type="component" value="Unassembled WGS sequence"/>
</dbReference>
<reference evidence="2" key="1">
    <citation type="submission" date="2022-12" db="EMBL/GenBank/DDBJ databases">
        <authorList>
            <person name="Petersen C."/>
        </authorList>
    </citation>
    <scope>NUCLEOTIDE SEQUENCE</scope>
    <source>
        <strain evidence="2">IBT 30728</strain>
    </source>
</reference>
<proteinExistence type="predicted"/>
<name>A0A9W9XC97_9EURO</name>
<evidence type="ECO:0000313" key="2">
    <source>
        <dbReference type="EMBL" id="KAJ5488644.1"/>
    </source>
</evidence>
<reference evidence="2" key="2">
    <citation type="journal article" date="2023" name="IMA Fungus">
        <title>Comparative genomic study of the Penicillium genus elucidates a diverse pangenome and 15 lateral gene transfer events.</title>
        <authorList>
            <person name="Petersen C."/>
            <person name="Sorensen T."/>
            <person name="Nielsen M.R."/>
            <person name="Sondergaard T.E."/>
            <person name="Sorensen J.L."/>
            <person name="Fitzpatrick D.A."/>
            <person name="Frisvad J.C."/>
            <person name="Nielsen K.L."/>
        </authorList>
    </citation>
    <scope>NUCLEOTIDE SEQUENCE</scope>
    <source>
        <strain evidence="2">IBT 30728</strain>
    </source>
</reference>
<evidence type="ECO:0000256" key="1">
    <source>
        <dbReference type="SAM" id="MobiDB-lite"/>
    </source>
</evidence>
<dbReference type="RefSeq" id="XP_056790677.1">
    <property type="nucleotide sequence ID" value="XM_056933136.1"/>
</dbReference>
<dbReference type="AlphaFoldDB" id="A0A9W9XC97"/>
<comment type="caution">
    <text evidence="2">The sequence shown here is derived from an EMBL/GenBank/DDBJ whole genome shotgun (WGS) entry which is preliminary data.</text>
</comment>
<dbReference type="GeneID" id="81623385"/>
<protein>
    <submittedName>
        <fullName evidence="2">Uncharacterized protein</fullName>
    </submittedName>
</protein>